<protein>
    <submittedName>
        <fullName evidence="2">Uncharacterized protein</fullName>
    </submittedName>
</protein>
<dbReference type="VEuPathDB" id="FungiDB:sscle_05g046150"/>
<feature type="region of interest" description="Disordered" evidence="1">
    <location>
        <begin position="46"/>
        <end position="84"/>
    </location>
</feature>
<feature type="compositionally biased region" description="Polar residues" evidence="1">
    <location>
        <begin position="46"/>
        <end position="70"/>
    </location>
</feature>
<dbReference type="OrthoDB" id="3515628at2759"/>
<dbReference type="EMBL" id="CP017818">
    <property type="protein sequence ID" value="APA09845.1"/>
    <property type="molecule type" value="Genomic_DNA"/>
</dbReference>
<sequence length="84" mass="8895">MGSKSTKECTIKEATGTLELQPPAKITPSKATITGFAAALHTMLPSSPTKAVSTPNEQMPASPNKNQKTTAYYDLTESPEPTDN</sequence>
<organism evidence="2 3">
    <name type="scientific">Sclerotinia sclerotiorum (strain ATCC 18683 / 1980 / Ss-1)</name>
    <name type="common">White mold</name>
    <name type="synonym">Whetzelinia sclerotiorum</name>
    <dbReference type="NCBI Taxonomy" id="665079"/>
    <lineage>
        <taxon>Eukaryota</taxon>
        <taxon>Fungi</taxon>
        <taxon>Dikarya</taxon>
        <taxon>Ascomycota</taxon>
        <taxon>Pezizomycotina</taxon>
        <taxon>Leotiomycetes</taxon>
        <taxon>Helotiales</taxon>
        <taxon>Sclerotiniaceae</taxon>
        <taxon>Sclerotinia</taxon>
    </lineage>
</organism>
<reference evidence="3" key="1">
    <citation type="journal article" date="2017" name="Genome Biol. Evol.">
        <title>The complete genome sequence of the phytopathogenic fungus Sclerotinia sclerotiorum reveals insights into the genome architecture of broad host range pathogens.</title>
        <authorList>
            <person name="Derbyshire M."/>
            <person name="Denton-Giles M."/>
            <person name="Hegedus D."/>
            <person name="Seifbarghy S."/>
            <person name="Rollins J."/>
            <person name="van Kan J."/>
            <person name="Seidl M.F."/>
            <person name="Faino L."/>
            <person name="Mbengue M."/>
            <person name="Navaud O."/>
            <person name="Raffaele S."/>
            <person name="Hammond-Kosack K."/>
            <person name="Heard S."/>
            <person name="Oliver R."/>
        </authorList>
    </citation>
    <scope>NUCLEOTIDE SEQUENCE [LARGE SCALE GENOMIC DNA]</scope>
    <source>
        <strain evidence="3">ATCC 18683 / 1980 / Ss-1</strain>
    </source>
</reference>
<feature type="region of interest" description="Disordered" evidence="1">
    <location>
        <begin position="1"/>
        <end position="23"/>
    </location>
</feature>
<dbReference type="AlphaFoldDB" id="A0A1D9Q4H0"/>
<proteinExistence type="predicted"/>
<evidence type="ECO:0000256" key="1">
    <source>
        <dbReference type="SAM" id="MobiDB-lite"/>
    </source>
</evidence>
<dbReference type="Proteomes" id="UP000177798">
    <property type="component" value="Chromosome 5"/>
</dbReference>
<gene>
    <name evidence="2" type="ORF">sscle_05g046150</name>
</gene>
<accession>A0A1D9Q4H0</accession>
<feature type="compositionally biased region" description="Basic and acidic residues" evidence="1">
    <location>
        <begin position="1"/>
        <end position="11"/>
    </location>
</feature>
<evidence type="ECO:0000313" key="3">
    <source>
        <dbReference type="Proteomes" id="UP000177798"/>
    </source>
</evidence>
<name>A0A1D9Q4H0_SCLS1</name>
<evidence type="ECO:0000313" key="2">
    <source>
        <dbReference type="EMBL" id="APA09845.1"/>
    </source>
</evidence>